<dbReference type="Gene3D" id="2.160.20.10">
    <property type="entry name" value="Single-stranded right-handed beta-helix, Pectin lyase-like"/>
    <property type="match status" value="1"/>
</dbReference>
<evidence type="ECO:0000313" key="12">
    <source>
        <dbReference type="Proteomes" id="UP000257109"/>
    </source>
</evidence>
<gene>
    <name evidence="11" type="ORF">CR513_11301</name>
</gene>
<evidence type="ECO:0000256" key="1">
    <source>
        <dbReference type="ARBA" id="ARBA00004191"/>
    </source>
</evidence>
<evidence type="ECO:0000256" key="6">
    <source>
        <dbReference type="ARBA" id="ARBA00023295"/>
    </source>
</evidence>
<evidence type="ECO:0000256" key="2">
    <source>
        <dbReference type="ARBA" id="ARBA00008834"/>
    </source>
</evidence>
<dbReference type="OrthoDB" id="187139at2759"/>
<dbReference type="AlphaFoldDB" id="A0A371HQ43"/>
<comment type="subcellular location">
    <subcellularLocation>
        <location evidence="1">Secreted</location>
        <location evidence="1">Cell wall</location>
    </subcellularLocation>
</comment>
<keyword evidence="5 9" id="KW-0378">Hydrolase</keyword>
<dbReference type="SMART" id="SM00710">
    <property type="entry name" value="PbH1"/>
    <property type="match status" value="5"/>
</dbReference>
<keyword evidence="10" id="KW-0732">Signal</keyword>
<dbReference type="PROSITE" id="PS00502">
    <property type="entry name" value="POLYGALACTURONASE"/>
    <property type="match status" value="1"/>
</dbReference>
<keyword evidence="3" id="KW-0134">Cell wall</keyword>
<evidence type="ECO:0000313" key="11">
    <source>
        <dbReference type="EMBL" id="RDY04920.1"/>
    </source>
</evidence>
<evidence type="ECO:0000256" key="4">
    <source>
        <dbReference type="ARBA" id="ARBA00022525"/>
    </source>
</evidence>
<feature type="non-terminal residue" evidence="11">
    <location>
        <position position="1"/>
    </location>
</feature>
<organism evidence="11 12">
    <name type="scientific">Mucuna pruriens</name>
    <name type="common">Velvet bean</name>
    <name type="synonym">Dolichos pruriens</name>
    <dbReference type="NCBI Taxonomy" id="157652"/>
    <lineage>
        <taxon>Eukaryota</taxon>
        <taxon>Viridiplantae</taxon>
        <taxon>Streptophyta</taxon>
        <taxon>Embryophyta</taxon>
        <taxon>Tracheophyta</taxon>
        <taxon>Spermatophyta</taxon>
        <taxon>Magnoliopsida</taxon>
        <taxon>eudicotyledons</taxon>
        <taxon>Gunneridae</taxon>
        <taxon>Pentapetalae</taxon>
        <taxon>rosids</taxon>
        <taxon>fabids</taxon>
        <taxon>Fabales</taxon>
        <taxon>Fabaceae</taxon>
        <taxon>Papilionoideae</taxon>
        <taxon>50 kb inversion clade</taxon>
        <taxon>NPAAA clade</taxon>
        <taxon>indigoferoid/millettioid clade</taxon>
        <taxon>Phaseoleae</taxon>
        <taxon>Mucuna</taxon>
    </lineage>
</organism>
<sequence length="388" mass="42300">MSTQLSMATLALLLLLAFYVRVQAGFFDIRKYGATLNGDITMALQNAWKDACVSMTPSKIVVPSGKYKLRQIEFRGPCQAPIEIRVNGIIIAPKNPFPLNGEDQWVRFGYLNFLTLSGKGTFHGRGKMSWKCKTDKNCNKLAMNFGFGFVNNSMIRDITSKDSKYFHVNVFGCKNITFTNFKVIAPAYSPNTDGIHIGKSTQVMISNSKIGTGDDCISLGDGSREVTILNVTCGPGHGISVGSLGRYANEDSVENLTVRNCTLKNTNNGIRIKTWPGTPVTSLVSGFHFEDIIMVNVSNPVIIDQEYCPWNQCNKQSPSKVKISKVTFKNIRGTSATQEGVSLVCSSGVPCETVELSDIDLTFNGTNASAKCKNVKPKSGRNAPICAA</sequence>
<keyword evidence="6 9" id="KW-0326">Glycosidase</keyword>
<feature type="signal peptide" evidence="10">
    <location>
        <begin position="1"/>
        <end position="24"/>
    </location>
</feature>
<evidence type="ECO:0000256" key="3">
    <source>
        <dbReference type="ARBA" id="ARBA00022512"/>
    </source>
</evidence>
<keyword evidence="12" id="KW-1185">Reference proteome</keyword>
<name>A0A371HQ43_MUCPR</name>
<dbReference type="PANTHER" id="PTHR31375">
    <property type="match status" value="1"/>
</dbReference>
<comment type="similarity">
    <text evidence="2 9">Belongs to the glycosyl hydrolase 28 family.</text>
</comment>
<evidence type="ECO:0000256" key="7">
    <source>
        <dbReference type="ARBA" id="ARBA00023316"/>
    </source>
</evidence>
<accession>A0A371HQ43</accession>
<dbReference type="GO" id="GO:0005975">
    <property type="term" value="P:carbohydrate metabolic process"/>
    <property type="evidence" value="ECO:0007669"/>
    <property type="project" value="InterPro"/>
</dbReference>
<keyword evidence="4" id="KW-0964">Secreted</keyword>
<feature type="chain" id="PRO_5016876622" description="Polygalacturonase" evidence="10">
    <location>
        <begin position="25"/>
        <end position="388"/>
    </location>
</feature>
<dbReference type="SUPFAM" id="SSF51126">
    <property type="entry name" value="Pectin lyase-like"/>
    <property type="match status" value="1"/>
</dbReference>
<proteinExistence type="inferred from homology"/>
<dbReference type="GO" id="GO:0004650">
    <property type="term" value="F:polygalacturonase activity"/>
    <property type="evidence" value="ECO:0007669"/>
    <property type="project" value="InterPro"/>
</dbReference>
<dbReference type="Proteomes" id="UP000257109">
    <property type="component" value="Unassembled WGS sequence"/>
</dbReference>
<dbReference type="InterPro" id="IPR006626">
    <property type="entry name" value="PbH1"/>
</dbReference>
<evidence type="ECO:0008006" key="13">
    <source>
        <dbReference type="Google" id="ProtNLM"/>
    </source>
</evidence>
<feature type="active site" evidence="8">
    <location>
        <position position="237"/>
    </location>
</feature>
<reference evidence="11" key="1">
    <citation type="submission" date="2018-05" db="EMBL/GenBank/DDBJ databases">
        <title>Draft genome of Mucuna pruriens seed.</title>
        <authorList>
            <person name="Nnadi N.E."/>
            <person name="Vos R."/>
            <person name="Hasami M.H."/>
            <person name="Devisetty U.K."/>
            <person name="Aguiy J.C."/>
        </authorList>
    </citation>
    <scope>NUCLEOTIDE SEQUENCE [LARGE SCALE GENOMIC DNA]</scope>
    <source>
        <strain evidence="11">JCA_2017</strain>
    </source>
</reference>
<dbReference type="Pfam" id="PF00295">
    <property type="entry name" value="Glyco_hydro_28"/>
    <property type="match status" value="1"/>
</dbReference>
<dbReference type="InterPro" id="IPR011050">
    <property type="entry name" value="Pectin_lyase_fold/virulence"/>
</dbReference>
<protein>
    <recommendedName>
        <fullName evidence="13">Polygalacturonase</fullName>
    </recommendedName>
</protein>
<dbReference type="EMBL" id="QJKJ01001981">
    <property type="protein sequence ID" value="RDY04920.1"/>
    <property type="molecule type" value="Genomic_DNA"/>
</dbReference>
<dbReference type="InterPro" id="IPR000743">
    <property type="entry name" value="Glyco_hydro_28"/>
</dbReference>
<dbReference type="GO" id="GO:0071555">
    <property type="term" value="P:cell wall organization"/>
    <property type="evidence" value="ECO:0007669"/>
    <property type="project" value="UniProtKB-KW"/>
</dbReference>
<keyword evidence="7" id="KW-0961">Cell wall biogenesis/degradation</keyword>
<evidence type="ECO:0000256" key="9">
    <source>
        <dbReference type="RuleBase" id="RU361169"/>
    </source>
</evidence>
<dbReference type="STRING" id="157652.A0A371HQ43"/>
<dbReference type="InterPro" id="IPR012334">
    <property type="entry name" value="Pectin_lyas_fold"/>
</dbReference>
<evidence type="ECO:0000256" key="10">
    <source>
        <dbReference type="SAM" id="SignalP"/>
    </source>
</evidence>
<evidence type="ECO:0000256" key="8">
    <source>
        <dbReference type="PROSITE-ProRule" id="PRU10052"/>
    </source>
</evidence>
<evidence type="ECO:0000256" key="5">
    <source>
        <dbReference type="ARBA" id="ARBA00022801"/>
    </source>
</evidence>
<comment type="caution">
    <text evidence="11">The sequence shown here is derived from an EMBL/GenBank/DDBJ whole genome shotgun (WGS) entry which is preliminary data.</text>
</comment>
<dbReference type="FunFam" id="2.160.20.10:FF:000004">
    <property type="entry name" value="Pectin lyase-like superfamily protein"/>
    <property type="match status" value="1"/>
</dbReference>